<keyword evidence="1 3" id="KW-0547">Nucleotide-binding</keyword>
<comment type="catalytic activity">
    <reaction evidence="3">
        <text>3'-dephospho-CoA + ATP = ADP + CoA + H(+)</text>
        <dbReference type="Rhea" id="RHEA:18245"/>
        <dbReference type="ChEBI" id="CHEBI:15378"/>
        <dbReference type="ChEBI" id="CHEBI:30616"/>
        <dbReference type="ChEBI" id="CHEBI:57287"/>
        <dbReference type="ChEBI" id="CHEBI:57328"/>
        <dbReference type="ChEBI" id="CHEBI:456216"/>
        <dbReference type="EC" id="2.7.1.24"/>
    </reaction>
</comment>
<keyword evidence="3 5" id="KW-0418">Kinase</keyword>
<dbReference type="NCBIfam" id="TIGR00152">
    <property type="entry name" value="dephospho-CoA kinase"/>
    <property type="match status" value="1"/>
</dbReference>
<dbReference type="InterPro" id="IPR027417">
    <property type="entry name" value="P-loop_NTPase"/>
</dbReference>
<dbReference type="UniPathway" id="UPA00241">
    <property type="reaction ID" value="UER00356"/>
</dbReference>
<dbReference type="InterPro" id="IPR001977">
    <property type="entry name" value="Depp_CoAkinase"/>
</dbReference>
<dbReference type="PANTHER" id="PTHR10695:SF46">
    <property type="entry name" value="BIFUNCTIONAL COENZYME A SYNTHASE-RELATED"/>
    <property type="match status" value="1"/>
</dbReference>
<keyword evidence="3" id="KW-0963">Cytoplasm</keyword>
<accession>D7BNW9</accession>
<dbReference type="Proteomes" id="UP000000376">
    <property type="component" value="Chromosome"/>
</dbReference>
<comment type="function">
    <text evidence="3">Catalyzes the phosphorylation of the 3'-hydroxyl group of dephosphocoenzyme A to form coenzyme A.</text>
</comment>
<dbReference type="EMBL" id="CP002045">
    <property type="protein sequence ID" value="ADH92618.1"/>
    <property type="molecule type" value="Genomic_DNA"/>
</dbReference>
<evidence type="ECO:0000256" key="1">
    <source>
        <dbReference type="ARBA" id="ARBA00022741"/>
    </source>
</evidence>
<dbReference type="HAMAP" id="MF_00376">
    <property type="entry name" value="Dephospho_CoA_kinase"/>
    <property type="match status" value="1"/>
</dbReference>
<proteinExistence type="inferred from homology"/>
<keyword evidence="3 5" id="KW-0808">Transferase</keyword>
<evidence type="ECO:0000256" key="2">
    <source>
        <dbReference type="ARBA" id="ARBA00022840"/>
    </source>
</evidence>
<evidence type="ECO:0000313" key="5">
    <source>
        <dbReference type="EMBL" id="ADH92618.1"/>
    </source>
</evidence>
<dbReference type="EC" id="2.7.1.24" evidence="3 4"/>
<dbReference type="PANTHER" id="PTHR10695">
    <property type="entry name" value="DEPHOSPHO-COA KINASE-RELATED"/>
    <property type="match status" value="1"/>
</dbReference>
<dbReference type="AlphaFoldDB" id="D7BNW9"/>
<gene>
    <name evidence="3" type="primary">coaE</name>
    <name evidence="5" type="ordered locus">Arch_0893</name>
</gene>
<protein>
    <recommendedName>
        <fullName evidence="3 4">Dephospho-CoA kinase</fullName>
        <ecNumber evidence="3 4">2.7.1.24</ecNumber>
    </recommendedName>
    <alternativeName>
        <fullName evidence="3">Dephosphocoenzyme A kinase</fullName>
    </alternativeName>
</protein>
<keyword evidence="6" id="KW-1185">Reference proteome</keyword>
<dbReference type="GO" id="GO:0005737">
    <property type="term" value="C:cytoplasm"/>
    <property type="evidence" value="ECO:0007669"/>
    <property type="project" value="UniProtKB-SubCell"/>
</dbReference>
<comment type="subcellular location">
    <subcellularLocation>
        <location evidence="3">Cytoplasm</location>
    </subcellularLocation>
</comment>
<evidence type="ECO:0000256" key="3">
    <source>
        <dbReference type="HAMAP-Rule" id="MF_00376"/>
    </source>
</evidence>
<feature type="binding site" evidence="3">
    <location>
        <begin position="11"/>
        <end position="16"/>
    </location>
    <ligand>
        <name>ATP</name>
        <dbReference type="ChEBI" id="CHEBI:30616"/>
    </ligand>
</feature>
<keyword evidence="2 3" id="KW-0067">ATP-binding</keyword>
<dbReference type="HOGENOM" id="CLU_057180_1_1_11"/>
<dbReference type="eggNOG" id="COG0237">
    <property type="taxonomic scope" value="Bacteria"/>
</dbReference>
<dbReference type="GO" id="GO:0004140">
    <property type="term" value="F:dephospho-CoA kinase activity"/>
    <property type="evidence" value="ECO:0007669"/>
    <property type="project" value="UniProtKB-UniRule"/>
</dbReference>
<sequence length="281" mass="30412">MLKIAVTGGIASGKSTLTHVFATRGAVVIDADVVARDVVAPGTKALEQVARTFGPRVLRADGSLDRGALANVVFTNPAARAQLEGIIHPHIAREVATRLRTAHPSQIVVYDVPLLVGSANQFAFMATINIHTPDAQRVERMMTNRAMTAQQARSRIGSQPGDMARSAISDVVVHNSSNESDFVACAEELWDSWVIPYDWALSQERPSEPAPKLDSVTFRTDTHLQATRLRHAGCDVVEIQGNHVRLRSNPGADTLLDAGWILSGARQAMSANPAQHYTLSW</sequence>
<organism evidence="5 6">
    <name type="scientific">Arcanobacterium haemolyticum (strain ATCC 9345 / DSM 20595 / CCM 5947 / CCUG 17215 / LMG 16163 / NBRC 15585 / NCTC 8452 / 11018)</name>
    <dbReference type="NCBI Taxonomy" id="644284"/>
    <lineage>
        <taxon>Bacteria</taxon>
        <taxon>Bacillati</taxon>
        <taxon>Actinomycetota</taxon>
        <taxon>Actinomycetes</taxon>
        <taxon>Actinomycetales</taxon>
        <taxon>Actinomycetaceae</taxon>
        <taxon>Arcanobacterium</taxon>
    </lineage>
</organism>
<dbReference type="PROSITE" id="PS51219">
    <property type="entry name" value="DPCK"/>
    <property type="match status" value="1"/>
</dbReference>
<dbReference type="RefSeq" id="WP_013170114.1">
    <property type="nucleotide sequence ID" value="NC_014218.1"/>
</dbReference>
<evidence type="ECO:0000313" key="6">
    <source>
        <dbReference type="Proteomes" id="UP000000376"/>
    </source>
</evidence>
<name>D7BNW9_ARCHD</name>
<dbReference type="STRING" id="644284.Arch_0893"/>
<dbReference type="NCBIfam" id="NF002879">
    <property type="entry name" value="PRK03333.1"/>
    <property type="match status" value="1"/>
</dbReference>
<reference evidence="5 6" key="1">
    <citation type="journal article" date="2010" name="Stand. Genomic Sci.">
        <title>Complete genome sequence of Arcanobacterium haemolyticum type strain (11018).</title>
        <authorList>
            <person name="Yasawong M."/>
            <person name="Teshima H."/>
            <person name="Lapidus A."/>
            <person name="Nolan M."/>
            <person name="Lucas S."/>
            <person name="Glavina Del Rio T."/>
            <person name="Tice H."/>
            <person name="Cheng J."/>
            <person name="Bruce D."/>
            <person name="Detter C."/>
            <person name="Tapia R."/>
            <person name="Han C."/>
            <person name="Goodwin L."/>
            <person name="Pitluck S."/>
            <person name="Liolios K."/>
            <person name="Ivanova N."/>
            <person name="Mavromatis K."/>
            <person name="Mikhailova N."/>
            <person name="Pati A."/>
            <person name="Chen A."/>
            <person name="Palaniappan K."/>
            <person name="Land M."/>
            <person name="Hauser L."/>
            <person name="Chang Y."/>
            <person name="Jeffries C."/>
            <person name="Rohde M."/>
            <person name="Sikorski J."/>
            <person name="Pukall R."/>
            <person name="Goker M."/>
            <person name="Woyke T."/>
            <person name="Bristow J."/>
            <person name="Eisen J."/>
            <person name="Markowitz V."/>
            <person name="Hugenholtz P."/>
            <person name="Kyrpides N."/>
            <person name="Klenk H."/>
        </authorList>
    </citation>
    <scope>NUCLEOTIDE SEQUENCE [LARGE SCALE GENOMIC DNA]</scope>
    <source>
        <strain evidence="6">ATCC 9345 / DSM 20595 / CCUG 17215 / LMG 16163 / NBRC 15585 / NCTC 8452 / 11018</strain>
    </source>
</reference>
<dbReference type="GO" id="GO:0015937">
    <property type="term" value="P:coenzyme A biosynthetic process"/>
    <property type="evidence" value="ECO:0007669"/>
    <property type="project" value="UniProtKB-UniRule"/>
</dbReference>
<keyword evidence="3" id="KW-0173">Coenzyme A biosynthesis</keyword>
<dbReference type="OrthoDB" id="9812943at2"/>
<comment type="similarity">
    <text evidence="3">Belongs to the CoaE family.</text>
</comment>
<dbReference type="CDD" id="cd02022">
    <property type="entry name" value="DPCK"/>
    <property type="match status" value="1"/>
</dbReference>
<dbReference type="Gene3D" id="3.40.50.300">
    <property type="entry name" value="P-loop containing nucleotide triphosphate hydrolases"/>
    <property type="match status" value="1"/>
</dbReference>
<dbReference type="KEGG" id="ahe:Arch_0893"/>
<dbReference type="GO" id="GO:0005524">
    <property type="term" value="F:ATP binding"/>
    <property type="evidence" value="ECO:0007669"/>
    <property type="project" value="UniProtKB-UniRule"/>
</dbReference>
<comment type="pathway">
    <text evidence="3">Cofactor biosynthesis; coenzyme A biosynthesis; CoA from (R)-pantothenate: step 5/5.</text>
</comment>
<dbReference type="Pfam" id="PF01121">
    <property type="entry name" value="CoaE"/>
    <property type="match status" value="1"/>
</dbReference>
<evidence type="ECO:0000256" key="4">
    <source>
        <dbReference type="NCBIfam" id="TIGR00152"/>
    </source>
</evidence>
<dbReference type="SUPFAM" id="SSF52540">
    <property type="entry name" value="P-loop containing nucleoside triphosphate hydrolases"/>
    <property type="match status" value="1"/>
</dbReference>